<dbReference type="SUPFAM" id="SSF53756">
    <property type="entry name" value="UDP-Glycosyltransferase/glycogen phosphorylase"/>
    <property type="match status" value="1"/>
</dbReference>
<evidence type="ECO:0000313" key="4">
    <source>
        <dbReference type="EMBL" id="MFC0212697.1"/>
    </source>
</evidence>
<dbReference type="Gene3D" id="3.40.50.2000">
    <property type="entry name" value="Glycogen Phosphorylase B"/>
    <property type="match status" value="2"/>
</dbReference>
<evidence type="ECO:0000259" key="2">
    <source>
        <dbReference type="Pfam" id="PF00534"/>
    </source>
</evidence>
<evidence type="ECO:0000259" key="3">
    <source>
        <dbReference type="Pfam" id="PF13439"/>
    </source>
</evidence>
<keyword evidence="5" id="KW-1185">Reference proteome</keyword>
<accession>A0ABV6DJB6</accession>
<proteinExistence type="predicted"/>
<feature type="region of interest" description="Disordered" evidence="1">
    <location>
        <begin position="660"/>
        <end position="711"/>
    </location>
</feature>
<organism evidence="4 5">
    <name type="scientific">Paenibacillus chartarius</name>
    <dbReference type="NCBI Taxonomy" id="747481"/>
    <lineage>
        <taxon>Bacteria</taxon>
        <taxon>Bacillati</taxon>
        <taxon>Bacillota</taxon>
        <taxon>Bacilli</taxon>
        <taxon>Bacillales</taxon>
        <taxon>Paenibacillaceae</taxon>
        <taxon>Paenibacillus</taxon>
    </lineage>
</organism>
<dbReference type="InterPro" id="IPR029044">
    <property type="entry name" value="Nucleotide-diphossugar_trans"/>
</dbReference>
<dbReference type="InterPro" id="IPR028098">
    <property type="entry name" value="Glyco_trans_4-like_N"/>
</dbReference>
<dbReference type="EMBL" id="JBHLWN010000031">
    <property type="protein sequence ID" value="MFC0212697.1"/>
    <property type="molecule type" value="Genomic_DNA"/>
</dbReference>
<sequence length="711" mass="81618">MIICTMATGSHLARAKVLAKSVKKHHPDALMVLCYLEKKWHREVSSSKLFDRKMLVRDIEVPNFHKFIFTRRVNEASYALKGHFLRYLMKAYPSETNFLFLDADTKLFGRMEELEQALREHPIVLTPHLLQDADLTYLQHGLYNVGFLGLRRSEESERFLRWWTDRTDRYCYANQYANGLFYEQNWLNLAPAYFDVQTLDHPGYNLAYWNLHERGQVERLAPGRYLVNGVPLRLAHFSHVEGDMLSSMNAHIGDKKNGLYVMRSIYLRELYLAGHQRLRRMPWSYNYFEDGKPISQVDRSAFEAQPELQLKYGNPYQDSSKRIERGNGKLRIVQVLSNFPNALPVPPTNQGGTEKIVYELTEELVRRGHEVYLYASRGSKTAAALMPYPKGMPENRIGSYVVSTMPKNVDIIHDHSFKSSVGRRFLKTPTVCTHHLPHRNPVKHSVYVSKRALQITGDNRGLYVYNGINPDEYQFSEEKRGYMLFIGRLLWEKGILHALDVAERTGKRLIIAGPVKDQKLFDKVIAPRIRANPRIEYVGAVGGQRKQDLLKFANVLLFPTIWEEPFGLVMIEAMACGTPVLALDNGAVPEVLAGFPNLICRNVNEMVQKVLHEPMPSPAALRNYVIERFTTKKMADRYLEVYSEIIAGRPGQKVPKLLKRGKRPAGAARIRRAPGERRPVKARAARKRQGKPVVKKRAAATQRRKATRRAG</sequence>
<gene>
    <name evidence="4" type="ORF">ACFFK0_09495</name>
</gene>
<comment type="caution">
    <text evidence="4">The sequence shown here is derived from an EMBL/GenBank/DDBJ whole genome shotgun (WGS) entry which is preliminary data.</text>
</comment>
<dbReference type="CDD" id="cd03802">
    <property type="entry name" value="GT4_AviGT4-like"/>
    <property type="match status" value="1"/>
</dbReference>
<feature type="compositionally biased region" description="Basic residues" evidence="1">
    <location>
        <begin position="680"/>
        <end position="711"/>
    </location>
</feature>
<dbReference type="Pfam" id="PF13439">
    <property type="entry name" value="Glyco_transf_4"/>
    <property type="match status" value="1"/>
</dbReference>
<dbReference type="Gene3D" id="3.90.550.10">
    <property type="entry name" value="Spore Coat Polysaccharide Biosynthesis Protein SpsA, Chain A"/>
    <property type="match status" value="1"/>
</dbReference>
<protein>
    <submittedName>
        <fullName evidence="4">Glycosyltransferase family 4 protein</fullName>
    </submittedName>
</protein>
<feature type="domain" description="Glycosyl transferase family 1" evidence="2">
    <location>
        <begin position="476"/>
        <end position="595"/>
    </location>
</feature>
<reference evidence="4 5" key="1">
    <citation type="submission" date="2024-09" db="EMBL/GenBank/DDBJ databases">
        <authorList>
            <person name="Sun Q."/>
            <person name="Mori K."/>
        </authorList>
    </citation>
    <scope>NUCLEOTIDE SEQUENCE [LARGE SCALE GENOMIC DNA]</scope>
    <source>
        <strain evidence="4 5">CCM 7759</strain>
    </source>
</reference>
<dbReference type="PANTHER" id="PTHR12526:SF595">
    <property type="entry name" value="BLL5217 PROTEIN"/>
    <property type="match status" value="1"/>
</dbReference>
<dbReference type="RefSeq" id="WP_377469900.1">
    <property type="nucleotide sequence ID" value="NZ_JBHLWN010000031.1"/>
</dbReference>
<dbReference type="SUPFAM" id="SSF53448">
    <property type="entry name" value="Nucleotide-diphospho-sugar transferases"/>
    <property type="match status" value="1"/>
</dbReference>
<evidence type="ECO:0000256" key="1">
    <source>
        <dbReference type="SAM" id="MobiDB-lite"/>
    </source>
</evidence>
<feature type="domain" description="Glycosyltransferase subfamily 4-like N-terminal" evidence="3">
    <location>
        <begin position="351"/>
        <end position="443"/>
    </location>
</feature>
<name>A0ABV6DJB6_9BACL</name>
<dbReference type="InterPro" id="IPR001296">
    <property type="entry name" value="Glyco_trans_1"/>
</dbReference>
<evidence type="ECO:0000313" key="5">
    <source>
        <dbReference type="Proteomes" id="UP001589776"/>
    </source>
</evidence>
<dbReference type="PANTHER" id="PTHR12526">
    <property type="entry name" value="GLYCOSYLTRANSFERASE"/>
    <property type="match status" value="1"/>
</dbReference>
<dbReference type="Proteomes" id="UP001589776">
    <property type="component" value="Unassembled WGS sequence"/>
</dbReference>
<dbReference type="Pfam" id="PF00534">
    <property type="entry name" value="Glycos_transf_1"/>
    <property type="match status" value="1"/>
</dbReference>